<proteinExistence type="predicted"/>
<evidence type="ECO:0000313" key="2">
    <source>
        <dbReference type="Proteomes" id="UP001140949"/>
    </source>
</evidence>
<dbReference type="EMBL" id="JANAVB010026799">
    <property type="protein sequence ID" value="KAJ6818933.1"/>
    <property type="molecule type" value="Genomic_DNA"/>
</dbReference>
<dbReference type="Proteomes" id="UP001140949">
    <property type="component" value="Unassembled WGS sequence"/>
</dbReference>
<protein>
    <submittedName>
        <fullName evidence="1">Uncharacterized protein</fullName>
    </submittedName>
</protein>
<keyword evidence="2" id="KW-1185">Reference proteome</keyword>
<sequence length="55" mass="6000">MTALDIVMSSRRSSRRSLRHRFGGSALDYNPAVEIQPPSNLATAEVPASTLRLDS</sequence>
<accession>A0AAX6FRT0</accession>
<evidence type="ECO:0000313" key="1">
    <source>
        <dbReference type="EMBL" id="KAJ6818933.1"/>
    </source>
</evidence>
<reference evidence="1" key="2">
    <citation type="submission" date="2023-04" db="EMBL/GenBank/DDBJ databases">
        <authorList>
            <person name="Bruccoleri R.E."/>
            <person name="Oakeley E.J."/>
            <person name="Faust A.-M."/>
            <person name="Dessus-Babus S."/>
            <person name="Altorfer M."/>
            <person name="Burckhardt D."/>
            <person name="Oertli M."/>
            <person name="Naumann U."/>
            <person name="Petersen F."/>
            <person name="Wong J."/>
        </authorList>
    </citation>
    <scope>NUCLEOTIDE SEQUENCE</scope>
    <source>
        <strain evidence="1">GSM-AAB239-AS_SAM_17_03QT</strain>
        <tissue evidence="1">Leaf</tissue>
    </source>
</reference>
<gene>
    <name evidence="1" type="ORF">M6B38_404370</name>
</gene>
<dbReference type="AlphaFoldDB" id="A0AAX6FRT0"/>
<organism evidence="1 2">
    <name type="scientific">Iris pallida</name>
    <name type="common">Sweet iris</name>
    <dbReference type="NCBI Taxonomy" id="29817"/>
    <lineage>
        <taxon>Eukaryota</taxon>
        <taxon>Viridiplantae</taxon>
        <taxon>Streptophyta</taxon>
        <taxon>Embryophyta</taxon>
        <taxon>Tracheophyta</taxon>
        <taxon>Spermatophyta</taxon>
        <taxon>Magnoliopsida</taxon>
        <taxon>Liliopsida</taxon>
        <taxon>Asparagales</taxon>
        <taxon>Iridaceae</taxon>
        <taxon>Iridoideae</taxon>
        <taxon>Irideae</taxon>
        <taxon>Iris</taxon>
    </lineage>
</organism>
<reference evidence="1" key="1">
    <citation type="journal article" date="2023" name="GigaByte">
        <title>Genome assembly of the bearded iris, Iris pallida Lam.</title>
        <authorList>
            <person name="Bruccoleri R.E."/>
            <person name="Oakeley E.J."/>
            <person name="Faust A.M.E."/>
            <person name="Altorfer M."/>
            <person name="Dessus-Babus S."/>
            <person name="Burckhardt D."/>
            <person name="Oertli M."/>
            <person name="Naumann U."/>
            <person name="Petersen F."/>
            <person name="Wong J."/>
        </authorList>
    </citation>
    <scope>NUCLEOTIDE SEQUENCE</scope>
    <source>
        <strain evidence="1">GSM-AAB239-AS_SAM_17_03QT</strain>
    </source>
</reference>
<name>A0AAX6FRT0_IRIPA</name>
<comment type="caution">
    <text evidence="1">The sequence shown here is derived from an EMBL/GenBank/DDBJ whole genome shotgun (WGS) entry which is preliminary data.</text>
</comment>